<proteinExistence type="predicted"/>
<reference evidence="1" key="1">
    <citation type="submission" date="2020-05" db="EMBL/GenBank/DDBJ databases">
        <authorList>
            <person name="Chiriac C."/>
            <person name="Salcher M."/>
            <person name="Ghai R."/>
            <person name="Kavagutti S V."/>
        </authorList>
    </citation>
    <scope>NUCLEOTIDE SEQUENCE</scope>
</reference>
<evidence type="ECO:0000313" key="1">
    <source>
        <dbReference type="EMBL" id="CAB4859456.1"/>
    </source>
</evidence>
<dbReference type="Gene3D" id="1.10.12.10">
    <property type="entry name" value="Lyase 2-enoyl-coa Hydratase, Chain A, domain 2"/>
    <property type="match status" value="1"/>
</dbReference>
<sequence length="68" mass="7360">MQFAASIAINAPSSIRAIRATQRGDLADRVEAAMAHERALQARLFTTADFAEGVAAMAQRRDPRFTGL</sequence>
<dbReference type="InterPro" id="IPR029045">
    <property type="entry name" value="ClpP/crotonase-like_dom_sf"/>
</dbReference>
<dbReference type="InterPro" id="IPR014748">
    <property type="entry name" value="Enoyl-CoA_hydra_C"/>
</dbReference>
<dbReference type="EMBL" id="CAFBLP010000002">
    <property type="protein sequence ID" value="CAB4859456.1"/>
    <property type="molecule type" value="Genomic_DNA"/>
</dbReference>
<protein>
    <submittedName>
        <fullName evidence="1">Unannotated protein</fullName>
    </submittedName>
</protein>
<accession>A0A6J7CNU3</accession>
<organism evidence="1">
    <name type="scientific">freshwater metagenome</name>
    <dbReference type="NCBI Taxonomy" id="449393"/>
    <lineage>
        <taxon>unclassified sequences</taxon>
        <taxon>metagenomes</taxon>
        <taxon>ecological metagenomes</taxon>
    </lineage>
</organism>
<name>A0A6J7CNU3_9ZZZZ</name>
<dbReference type="AlphaFoldDB" id="A0A6J7CNU3"/>
<dbReference type="SUPFAM" id="SSF52096">
    <property type="entry name" value="ClpP/crotonase"/>
    <property type="match status" value="1"/>
</dbReference>
<gene>
    <name evidence="1" type="ORF">UFOPK3376_00174</name>
</gene>